<feature type="region of interest" description="Disordered" evidence="2">
    <location>
        <begin position="1089"/>
        <end position="1158"/>
    </location>
</feature>
<dbReference type="InterPro" id="IPR000219">
    <property type="entry name" value="DH_dom"/>
</dbReference>
<dbReference type="PROSITE" id="PS50010">
    <property type="entry name" value="DH_2"/>
    <property type="match status" value="1"/>
</dbReference>
<feature type="region of interest" description="Disordered" evidence="2">
    <location>
        <begin position="797"/>
        <end position="866"/>
    </location>
</feature>
<dbReference type="GO" id="GO:0032955">
    <property type="term" value="P:regulation of division septum assembly"/>
    <property type="evidence" value="ECO:0007669"/>
    <property type="project" value="TreeGrafter"/>
</dbReference>
<accession>A0AAN6J8A5</accession>
<dbReference type="InterPro" id="IPR057454">
    <property type="entry name" value="Bud3_C"/>
</dbReference>
<evidence type="ECO:0000259" key="3">
    <source>
        <dbReference type="PROSITE" id="PS50010"/>
    </source>
</evidence>
<dbReference type="GO" id="GO:0031991">
    <property type="term" value="P:regulation of actomyosin contractile ring contraction"/>
    <property type="evidence" value="ECO:0007669"/>
    <property type="project" value="TreeGrafter"/>
</dbReference>
<dbReference type="GO" id="GO:0005737">
    <property type="term" value="C:cytoplasm"/>
    <property type="evidence" value="ECO:0007669"/>
    <property type="project" value="TreeGrafter"/>
</dbReference>
<evidence type="ECO:0000256" key="1">
    <source>
        <dbReference type="SAM" id="Coils"/>
    </source>
</evidence>
<feature type="region of interest" description="Disordered" evidence="2">
    <location>
        <begin position="1047"/>
        <end position="1073"/>
    </location>
</feature>
<evidence type="ECO:0000313" key="4">
    <source>
        <dbReference type="EMBL" id="KAK0320537.1"/>
    </source>
</evidence>
<dbReference type="InterPro" id="IPR021895">
    <property type="entry name" value="Bud3_N"/>
</dbReference>
<dbReference type="Pfam" id="PF00621">
    <property type="entry name" value="RhoGEF"/>
    <property type="match status" value="1"/>
</dbReference>
<feature type="compositionally biased region" description="Polar residues" evidence="2">
    <location>
        <begin position="1198"/>
        <end position="1217"/>
    </location>
</feature>
<feature type="coiled-coil region" evidence="1">
    <location>
        <begin position="1492"/>
        <end position="1550"/>
    </location>
</feature>
<dbReference type="SUPFAM" id="SSF48065">
    <property type="entry name" value="DBL homology domain (DH-domain)"/>
    <property type="match status" value="1"/>
</dbReference>
<gene>
    <name evidence="4" type="ORF">LTR82_008652</name>
</gene>
<reference evidence="4" key="1">
    <citation type="submission" date="2021-12" db="EMBL/GenBank/DDBJ databases">
        <title>Black yeast isolated from Biological Soil Crust.</title>
        <authorList>
            <person name="Kurbessoian T."/>
        </authorList>
    </citation>
    <scope>NUCLEOTIDE SEQUENCE</scope>
    <source>
        <strain evidence="4">CCFEE 5208</strain>
    </source>
</reference>
<feature type="compositionally biased region" description="Polar residues" evidence="2">
    <location>
        <begin position="847"/>
        <end position="865"/>
    </location>
</feature>
<dbReference type="InterPro" id="IPR051492">
    <property type="entry name" value="Dynamin-Rho_GEF"/>
</dbReference>
<dbReference type="InterPro" id="IPR035899">
    <property type="entry name" value="DBL_dom_sf"/>
</dbReference>
<dbReference type="PANTHER" id="PTHR22834">
    <property type="entry name" value="NUCLEAR FUSION PROTEIN FUS2"/>
    <property type="match status" value="1"/>
</dbReference>
<feature type="region of interest" description="Disordered" evidence="2">
    <location>
        <begin position="1304"/>
        <end position="1379"/>
    </location>
</feature>
<feature type="domain" description="DH" evidence="3">
    <location>
        <begin position="240"/>
        <end position="449"/>
    </location>
</feature>
<protein>
    <recommendedName>
        <fullName evidence="3">DH domain-containing protein</fullName>
    </recommendedName>
</protein>
<organism evidence="4 5">
    <name type="scientific">Friedmanniomyces endolithicus</name>
    <dbReference type="NCBI Taxonomy" id="329885"/>
    <lineage>
        <taxon>Eukaryota</taxon>
        <taxon>Fungi</taxon>
        <taxon>Dikarya</taxon>
        <taxon>Ascomycota</taxon>
        <taxon>Pezizomycotina</taxon>
        <taxon>Dothideomycetes</taxon>
        <taxon>Dothideomycetidae</taxon>
        <taxon>Mycosphaerellales</taxon>
        <taxon>Teratosphaeriaceae</taxon>
        <taxon>Friedmanniomyces</taxon>
    </lineage>
</organism>
<dbReference type="Pfam" id="PF12015">
    <property type="entry name" value="Bud3_N"/>
    <property type="match status" value="1"/>
</dbReference>
<dbReference type="Gene3D" id="1.20.900.10">
    <property type="entry name" value="Dbl homology (DH) domain"/>
    <property type="match status" value="1"/>
</dbReference>
<name>A0AAN6J8A5_9PEZI</name>
<dbReference type="PANTHER" id="PTHR22834:SF21">
    <property type="entry name" value="GUANYL NUCLEOTIDE EXCHANGE FACTOR, PUTATIVE (AFU_ORTHOLOGUE AFUA_5G11890)-RELATED"/>
    <property type="match status" value="1"/>
</dbReference>
<dbReference type="GO" id="GO:0005085">
    <property type="term" value="F:guanyl-nucleotide exchange factor activity"/>
    <property type="evidence" value="ECO:0007669"/>
    <property type="project" value="InterPro"/>
</dbReference>
<dbReference type="SMART" id="SM00325">
    <property type="entry name" value="RhoGEF"/>
    <property type="match status" value="1"/>
</dbReference>
<feature type="region of interest" description="Disordered" evidence="2">
    <location>
        <begin position="1172"/>
        <end position="1292"/>
    </location>
</feature>
<comment type="caution">
    <text evidence="4">The sequence shown here is derived from an EMBL/GenBank/DDBJ whole genome shotgun (WGS) entry which is preliminary data.</text>
</comment>
<evidence type="ECO:0000256" key="2">
    <source>
        <dbReference type="SAM" id="MobiDB-lite"/>
    </source>
</evidence>
<dbReference type="EMBL" id="JASUXU010000025">
    <property type="protein sequence ID" value="KAK0320537.1"/>
    <property type="molecule type" value="Genomic_DNA"/>
</dbReference>
<sequence length="1567" mass="170483">MAVVVPAPPALSRDLALFHTTDPLLSNSPVLVFHGPAATIGATSSRIQVHIFTPAGIGSYARLAVSPNSPFYSAVSNLPREEQGDEVCRGLAFGLKKYFVELSETVKKTWCAQVKAPASGMLFGDDHIAVLASRMTRIENVEEVIGSIAEAFGEQRQSWLDVDVVLPPGSIKEPASSNNSAGSEELGDPEALRQRYGRYAELVGALGDAAFLPTSNMKRAPSKVMSIGRSTSFLRQQKESVRMELCELLDTEESYVGRMKDLYEISRNIGADLKANSQQQLRAVFPEAINAVLEVNTRFVDDFRTVLERTEAAALQDIEESSETAADGNHSSRDVTGDAQGITAIAKCLCDWLPQFAGPYVQYVKSHAQSAQQLRGLFRTADTALLGALQEIGEQRLTSLLIEPIQRLPRYTLYIDSIAKQLPARHPAMKALLKGRDIVSEICTQDDAAVRAVNITDKLRSRVAGWPTECEIAGRLVTAADVTELEAPFGDQGCDASPGIVMVFTDSVLLLEKIGGQAITGRALQSELEAGSFAMQTPTATLGASHDLRYVKRVKLDACEVTESHGGHVLQLFTRFTLDPTARPAQQPTIDSCHVLHLGGSYEGKAVRLVEEMVKAKIECRYSNEERESAKWEVRASDALADSASLLSAVLEDSNPDFVAARHDCASVRILVDIDKHSLRPRAGQNGIRTIIALSPMRDGHWRVTIDSIDGVASRDLVAVADLTSLLGKRLAALASSRFAIEEPSITAYLLGKNAQTIASLDLQVRQNDQDEDQRQSAIDERLRRPKSPRKLLANFLASTGPGSQPPGFMKKDLPPLPPPGQLPRTRLAEQMPSKPPSRESRPSSKDQATPRSLASMRSTDQLSNPHKRFEETFSAYVLALQSRKGNIVGRSLKMRATADQLAVNELYNSLLEDPNMMVLAAQATVDVLFAAFEKFLNVAWREQIGQIVPFAVMQGIQMKAETLFPTDFDDYFRSTLSALPPQNQRAFKAIMKLLADLLDGTGNDGDRGVLTAAFAEVLVTEGNPHEFIALIDRFVDDTETYFGEPLEEAQRPGDGPGSIHKRARSVNSASISSNTSSLRKKFGFGTLSRTNSKSEEESRVASVWRTLSKSTRGGEPSPMNSMTRATLARAHSTDIDVRGTPLRPASQDGPSLKPSAFDDVAALTGPASTQNLGLSTIGEHPSFIPTGPPRKKRRSSLSDLQAMNESQKLQSWMSPSPQRPGLAQRQTEDKSLPASPMPSTPSSKGGSGRYGSPLRETPRSRLPSSFRKENSPADKAFGMVAPLRPRDSSKQLDEVVITSRPMSSIPTLAPKTASPYKAPSPAPRVGLSERAGAGNIVKRPSPPPEKAYKPAVTAVLPPQPTPTKKLRMQSPQKLRERMQNEQSTLAAAQTELQDELSKIGDELTATPSRIGSIRAPRTTPSSHNVRHSANLAAGGTGPSGISSFQPSTMDLAQRVLKLEAQLASHIDTARARLDAVQAELSASLTVSETKCKKLDELYREANGENEALYARFNEELGRVLRAVKGGEGVEELRRKVREGQEEVGRLKREGGRLKRENVGLRAQLRE</sequence>
<proteinExistence type="predicted"/>
<dbReference type="Proteomes" id="UP001168146">
    <property type="component" value="Unassembled WGS sequence"/>
</dbReference>
<evidence type="ECO:0000313" key="5">
    <source>
        <dbReference type="Proteomes" id="UP001168146"/>
    </source>
</evidence>
<keyword evidence="1" id="KW-0175">Coiled coil</keyword>
<dbReference type="Pfam" id="PF25351">
    <property type="entry name" value="PH_BUD3_C"/>
    <property type="match status" value="1"/>
</dbReference>